<gene>
    <name evidence="1" type="ORF">FAK_18210</name>
</gene>
<evidence type="ECO:0000313" key="2">
    <source>
        <dbReference type="Proteomes" id="UP001366166"/>
    </source>
</evidence>
<evidence type="ECO:0000313" key="1">
    <source>
        <dbReference type="EMBL" id="BEQ14755.1"/>
    </source>
</evidence>
<dbReference type="KEGG" id="dmp:FAK_18210"/>
<protein>
    <submittedName>
        <fullName evidence="1">Uncharacterized protein</fullName>
    </submittedName>
</protein>
<dbReference type="AlphaFoldDB" id="A0AAU9ESM2"/>
<sequence>MALIIKVKGYTHGSTAALAGLESLDHQIVPLLTLHLPSAGMPPPKPPSIIPATRHPESLTLDANAVFAYIVMH</sequence>
<organism evidence="1 2">
    <name type="scientific">Desulfoferula mesophila</name>
    <dbReference type="NCBI Taxonomy" id="3058419"/>
    <lineage>
        <taxon>Bacteria</taxon>
        <taxon>Pseudomonadati</taxon>
        <taxon>Thermodesulfobacteriota</taxon>
        <taxon>Desulfarculia</taxon>
        <taxon>Desulfarculales</taxon>
        <taxon>Desulfarculaceae</taxon>
        <taxon>Desulfoferula</taxon>
    </lineage>
</organism>
<reference evidence="2" key="1">
    <citation type="journal article" date="2023" name="Arch. Microbiol.">
        <title>Desulfoferula mesophilus gen. nov. sp. nov., a mesophilic sulfate-reducing bacterium isolated from a brackish lake sediment.</title>
        <authorList>
            <person name="Watanabe T."/>
            <person name="Yabe T."/>
            <person name="Tsuji J.M."/>
            <person name="Fukui M."/>
        </authorList>
    </citation>
    <scope>NUCLEOTIDE SEQUENCE [LARGE SCALE GENOMIC DNA]</scope>
    <source>
        <strain evidence="2">12FAK</strain>
    </source>
</reference>
<dbReference type="EMBL" id="AP028679">
    <property type="protein sequence ID" value="BEQ14755.1"/>
    <property type="molecule type" value="Genomic_DNA"/>
</dbReference>
<keyword evidence="2" id="KW-1185">Reference proteome</keyword>
<name>A0AAU9ESM2_9BACT</name>
<accession>A0AAU9ESM2</accession>
<proteinExistence type="predicted"/>
<dbReference type="Proteomes" id="UP001366166">
    <property type="component" value="Chromosome"/>
</dbReference>